<name>A0A2P2D9Q6_9LEPT</name>
<keyword evidence="3" id="KW-1185">Reference proteome</keyword>
<accession>A0A2P2D9Q6</accession>
<protein>
    <submittedName>
        <fullName evidence="2">Glycosyl transferase family 2</fullName>
    </submittedName>
</protein>
<feature type="domain" description="Glycosyltransferase 2-like" evidence="1">
    <location>
        <begin position="9"/>
        <end position="144"/>
    </location>
</feature>
<dbReference type="RefSeq" id="WP_108958592.1">
    <property type="nucleotide sequence ID" value="NZ_BFAZ01000003.1"/>
</dbReference>
<gene>
    <name evidence="2" type="ORF">LPTSP2_06450</name>
</gene>
<organism evidence="2 3">
    <name type="scientific">Leptospira ellinghausenii</name>
    <dbReference type="NCBI Taxonomy" id="1917822"/>
    <lineage>
        <taxon>Bacteria</taxon>
        <taxon>Pseudomonadati</taxon>
        <taxon>Spirochaetota</taxon>
        <taxon>Spirochaetia</taxon>
        <taxon>Leptospirales</taxon>
        <taxon>Leptospiraceae</taxon>
        <taxon>Leptospira</taxon>
    </lineage>
</organism>
<reference evidence="3" key="1">
    <citation type="journal article" date="2019" name="Microbiol. Immunol.">
        <title>Molecular and phenotypic characterization of Leptospira johnsonii sp. nov., Leptospira ellinghausenii sp. nov. and Leptospira ryugenii sp. nov. isolated from soil and water in Japan.</title>
        <authorList>
            <person name="Masuzawa T."/>
            <person name="Saito M."/>
            <person name="Nakao R."/>
            <person name="Nikaido Y."/>
            <person name="Matsumoto M."/>
            <person name="Ogawa M."/>
            <person name="Yokoyama M."/>
            <person name="Hidaka Y."/>
            <person name="Tomita J."/>
            <person name="Sakakibara K."/>
            <person name="Suzuki K."/>
            <person name="Yasuda S."/>
            <person name="Sato H."/>
            <person name="Yamaguchi M."/>
            <person name="Yoshida S.I."/>
            <person name="Koizumi N."/>
            <person name="Kawamura Y."/>
        </authorList>
    </citation>
    <scope>NUCLEOTIDE SEQUENCE [LARGE SCALE GENOMIC DNA]</scope>
    <source>
        <strain evidence="3">E18</strain>
    </source>
</reference>
<sequence length="251" mass="28714">MTQIHPKLSIITIVLNNKSFLKHTIESVINQTYSNIEYIVIDGGSTDGSVELIQSYGSKINTWVSEKDSGIYNAINKGVSLATGEWICILNAGDRLVNENTINHLFKDPISKEIQVVYGDWFLCNLKENPEVLVKGYANLSKGYLLHQSLVYRASLHKNRGPYLETKKLIISDYIFLRSIDEKHYQYVDMAISINDNSGVSSQSWSLEQKVAFDFILGKVSFQYMVKRILFERMPDFSKKIVQLLLKFRSN</sequence>
<dbReference type="InterPro" id="IPR001173">
    <property type="entry name" value="Glyco_trans_2-like"/>
</dbReference>
<proteinExistence type="predicted"/>
<dbReference type="OrthoDB" id="9810303at2"/>
<dbReference type="EMBL" id="BFAZ01000003">
    <property type="protein sequence ID" value="GBF41373.1"/>
    <property type="molecule type" value="Genomic_DNA"/>
</dbReference>
<dbReference type="Pfam" id="PF00535">
    <property type="entry name" value="Glycos_transf_2"/>
    <property type="match status" value="1"/>
</dbReference>
<dbReference type="InterPro" id="IPR029044">
    <property type="entry name" value="Nucleotide-diphossugar_trans"/>
</dbReference>
<dbReference type="PANTHER" id="PTHR22916:SF67">
    <property type="entry name" value="COLANIC ACID BIOSYNTHESIS GLYCOSYL TRANSFERASE WCAE-RELATED"/>
    <property type="match status" value="1"/>
</dbReference>
<keyword evidence="2" id="KW-0808">Transferase</keyword>
<evidence type="ECO:0000259" key="1">
    <source>
        <dbReference type="Pfam" id="PF00535"/>
    </source>
</evidence>
<evidence type="ECO:0000313" key="2">
    <source>
        <dbReference type="EMBL" id="GBF41373.1"/>
    </source>
</evidence>
<comment type="caution">
    <text evidence="2">The sequence shown here is derived from an EMBL/GenBank/DDBJ whole genome shotgun (WGS) entry which is preliminary data.</text>
</comment>
<dbReference type="GO" id="GO:0016758">
    <property type="term" value="F:hexosyltransferase activity"/>
    <property type="evidence" value="ECO:0007669"/>
    <property type="project" value="UniProtKB-ARBA"/>
</dbReference>
<dbReference type="PANTHER" id="PTHR22916">
    <property type="entry name" value="GLYCOSYLTRANSFERASE"/>
    <property type="match status" value="1"/>
</dbReference>
<dbReference type="CDD" id="cd06433">
    <property type="entry name" value="GT_2_WfgS_like"/>
    <property type="match status" value="1"/>
</dbReference>
<dbReference type="AlphaFoldDB" id="A0A2P2D9Q6"/>
<dbReference type="SUPFAM" id="SSF53448">
    <property type="entry name" value="Nucleotide-diphospho-sugar transferases"/>
    <property type="match status" value="1"/>
</dbReference>
<dbReference type="Proteomes" id="UP000245206">
    <property type="component" value="Unassembled WGS sequence"/>
</dbReference>
<evidence type="ECO:0000313" key="3">
    <source>
        <dbReference type="Proteomes" id="UP000245206"/>
    </source>
</evidence>
<dbReference type="Gene3D" id="3.90.550.10">
    <property type="entry name" value="Spore Coat Polysaccharide Biosynthesis Protein SpsA, Chain A"/>
    <property type="match status" value="1"/>
</dbReference>